<evidence type="ECO:0000256" key="2">
    <source>
        <dbReference type="ARBA" id="ARBA00022528"/>
    </source>
</evidence>
<evidence type="ECO:0000256" key="5">
    <source>
        <dbReference type="PIRSR" id="PIRSR601344-1"/>
    </source>
</evidence>
<dbReference type="InterPro" id="IPR022796">
    <property type="entry name" value="Chloroa_b-bind"/>
</dbReference>
<feature type="binding site" evidence="5">
    <location>
        <position position="268"/>
    </location>
    <ligand>
        <name>chlorophyll a</name>
        <dbReference type="ChEBI" id="CHEBI:58416"/>
        <label>1</label>
    </ligand>
</feature>
<dbReference type="GO" id="GO:0016020">
    <property type="term" value="C:membrane"/>
    <property type="evidence" value="ECO:0007669"/>
    <property type="project" value="InterPro"/>
</dbReference>
<keyword evidence="6" id="KW-0732">Signal</keyword>
<dbReference type="Pfam" id="PF00504">
    <property type="entry name" value="Chloroa_b-bind"/>
    <property type="match status" value="1"/>
</dbReference>
<dbReference type="GO" id="GO:0009765">
    <property type="term" value="P:photosynthesis, light harvesting"/>
    <property type="evidence" value="ECO:0007669"/>
    <property type="project" value="InterPro"/>
</dbReference>
<organism evidence="7">
    <name type="scientific">Alexandrium catenella</name>
    <name type="common">Red tide dinoflagellate</name>
    <name type="synonym">Gonyaulax catenella</name>
    <dbReference type="NCBI Taxonomy" id="2925"/>
    <lineage>
        <taxon>Eukaryota</taxon>
        <taxon>Sar</taxon>
        <taxon>Alveolata</taxon>
        <taxon>Dinophyceae</taxon>
        <taxon>Gonyaulacales</taxon>
        <taxon>Pyrocystaceae</taxon>
        <taxon>Alexandrium</taxon>
    </lineage>
</organism>
<feature type="signal peptide" evidence="6">
    <location>
        <begin position="1"/>
        <end position="23"/>
    </location>
</feature>
<keyword evidence="2" id="KW-0150">Chloroplast</keyword>
<feature type="binding site" evidence="5">
    <location>
        <position position="179"/>
    </location>
    <ligand>
        <name>chlorophyll a</name>
        <dbReference type="ChEBI" id="CHEBI:58416"/>
        <label>1</label>
    </ligand>
</feature>
<dbReference type="SUPFAM" id="SSF103511">
    <property type="entry name" value="Chlorophyll a-b binding protein"/>
    <property type="match status" value="1"/>
</dbReference>
<dbReference type="GO" id="GO:0016168">
    <property type="term" value="F:chlorophyll binding"/>
    <property type="evidence" value="ECO:0007669"/>
    <property type="project" value="UniProtKB-KW"/>
</dbReference>
<keyword evidence="5" id="KW-0148">Chlorophyll</keyword>
<feature type="chain" id="PRO_5030505232" evidence="6">
    <location>
        <begin position="24"/>
        <end position="294"/>
    </location>
</feature>
<feature type="binding site" evidence="5">
    <location>
        <position position="155"/>
    </location>
    <ligand>
        <name>chlorophyll a</name>
        <dbReference type="ChEBI" id="CHEBI:58416"/>
        <label>1</label>
    </ligand>
</feature>
<keyword evidence="3" id="KW-0602">Photosynthesis</keyword>
<dbReference type="GO" id="GO:0009507">
    <property type="term" value="C:chloroplast"/>
    <property type="evidence" value="ECO:0007669"/>
    <property type="project" value="UniProtKB-SubCell"/>
</dbReference>
<dbReference type="Gene3D" id="1.10.3460.10">
    <property type="entry name" value="Chlorophyll a/b binding protein domain"/>
    <property type="match status" value="1"/>
</dbReference>
<feature type="binding site" description="axial binding residue" evidence="5">
    <location>
        <position position="234"/>
    </location>
    <ligand>
        <name>chlorophyll a</name>
        <dbReference type="ChEBI" id="CHEBI:58416"/>
        <label>5</label>
    </ligand>
    <ligandPart>
        <name>Mg</name>
        <dbReference type="ChEBI" id="CHEBI:25107"/>
    </ligandPart>
</feature>
<feature type="binding site" description="axial binding residue" evidence="5">
    <location>
        <position position="139"/>
    </location>
    <ligand>
        <name>chlorophyll b</name>
        <dbReference type="ChEBI" id="CHEBI:61721"/>
        <label>1</label>
    </ligand>
    <ligandPart>
        <name>Mg</name>
        <dbReference type="ChEBI" id="CHEBI:25107"/>
    </ligandPart>
</feature>
<proteinExistence type="predicted"/>
<evidence type="ECO:0000256" key="6">
    <source>
        <dbReference type="SAM" id="SignalP"/>
    </source>
</evidence>
<evidence type="ECO:0000256" key="4">
    <source>
        <dbReference type="ARBA" id="ARBA00022640"/>
    </source>
</evidence>
<protein>
    <submittedName>
        <fullName evidence="7">Uncharacterized protein</fullName>
    </submittedName>
</protein>
<dbReference type="PANTHER" id="PTHR21649">
    <property type="entry name" value="CHLOROPHYLL A/B BINDING PROTEIN"/>
    <property type="match status" value="1"/>
</dbReference>
<feature type="binding site" description="axial binding residue" evidence="5">
    <location>
        <position position="181"/>
    </location>
    <ligand>
        <name>chlorophyll b</name>
        <dbReference type="ChEBI" id="CHEBI:61721"/>
        <label>1</label>
    </ligand>
    <ligandPart>
        <name>Mg</name>
        <dbReference type="ChEBI" id="CHEBI:25107"/>
    </ligandPart>
</feature>
<feature type="binding site" evidence="5">
    <location>
        <position position="212"/>
    </location>
    <ligand>
        <name>chlorophyll a</name>
        <dbReference type="ChEBI" id="CHEBI:58416"/>
        <label>1</label>
    </ligand>
</feature>
<evidence type="ECO:0000256" key="3">
    <source>
        <dbReference type="ARBA" id="ARBA00022531"/>
    </source>
</evidence>
<reference evidence="7" key="1">
    <citation type="submission" date="2021-01" db="EMBL/GenBank/DDBJ databases">
        <authorList>
            <person name="Corre E."/>
            <person name="Pelletier E."/>
            <person name="Niang G."/>
            <person name="Scheremetjew M."/>
            <person name="Finn R."/>
            <person name="Kale V."/>
            <person name="Holt S."/>
            <person name="Cochrane G."/>
            <person name="Meng A."/>
            <person name="Brown T."/>
            <person name="Cohen L."/>
        </authorList>
    </citation>
    <scope>NUCLEOTIDE SEQUENCE</scope>
    <source>
        <strain evidence="7">OF101</strain>
    </source>
</reference>
<feature type="binding site" evidence="5">
    <location>
        <position position="266"/>
    </location>
    <ligand>
        <name>chlorophyll a</name>
        <dbReference type="ChEBI" id="CHEBI:58416"/>
        <label>1</label>
    </ligand>
</feature>
<accession>A0A7S1PRV6</accession>
<dbReference type="InterPro" id="IPR001344">
    <property type="entry name" value="Chloro_AB-bd_pln"/>
</dbReference>
<dbReference type="EMBL" id="HBGE01009960">
    <property type="protein sequence ID" value="CAD9097879.1"/>
    <property type="molecule type" value="Transcribed_RNA"/>
</dbReference>
<keyword evidence="4" id="KW-0934">Plastid</keyword>
<evidence type="ECO:0000313" key="7">
    <source>
        <dbReference type="EMBL" id="CAD9097879.1"/>
    </source>
</evidence>
<gene>
    <name evidence="7" type="ORF">ACAT0790_LOCUS5914</name>
</gene>
<feature type="binding site" evidence="5">
    <location>
        <position position="263"/>
    </location>
    <ligand>
        <name>chlorophyll a</name>
        <dbReference type="ChEBI" id="CHEBI:58416"/>
        <label>1</label>
    </ligand>
</feature>
<feature type="binding site" evidence="5">
    <location>
        <position position="161"/>
    </location>
    <ligand>
        <name>chlorophyll a</name>
        <dbReference type="ChEBI" id="CHEBI:58416"/>
        <label>1</label>
    </ligand>
</feature>
<comment type="subcellular location">
    <subcellularLocation>
        <location evidence="1">Plastid</location>
        <location evidence="1">Chloroplast</location>
    </subcellularLocation>
</comment>
<name>A0A7S1PRV6_ALECA</name>
<evidence type="ECO:0000256" key="1">
    <source>
        <dbReference type="ARBA" id="ARBA00004229"/>
    </source>
</evidence>
<dbReference type="AlphaFoldDB" id="A0A7S1PRV6"/>
<feature type="binding site" description="axial binding residue" evidence="5">
    <location>
        <position position="176"/>
    </location>
    <ligand>
        <name>chlorophyll b</name>
        <dbReference type="ChEBI" id="CHEBI:61721"/>
        <label>3</label>
    </ligand>
    <ligandPart>
        <name>Mg</name>
        <dbReference type="ChEBI" id="CHEBI:25107"/>
    </ligandPart>
</feature>
<sequence>MWHRRDGAGGLAALAALSGSTLAALSFVPAAPGPALRRRGGAPEAAAAAAGQAESVGVLGGAARLRAEGWPQLAGAVGALVLASQLVGRASRPSGAGAARAAWRVSRRASSAKADEKVAKVPGTQVATQEKEGEGALGYWDPRDEVGITEPLGYWDPAGFSKKEDEKEFRNLRAAEVKHGRVAMMAAAGAVAQHFVKFPGFEGAPAGLNAMLTPPGSYGVILLLVAAGGVELGLWTESSDKEPGNFGDPLNLGSYDEDMRNRELNNGRFAMFAAIGIIAAELITGKDAVLQLGA</sequence>
<keyword evidence="5" id="KW-0157">Chromophore</keyword>